<accession>A0ABS7VL23</accession>
<dbReference type="NCBIfam" id="NF033547">
    <property type="entry name" value="transpos_IS1595"/>
    <property type="match status" value="1"/>
</dbReference>
<name>A0ABS7VL23_9HYPH</name>
<dbReference type="PANTHER" id="PTHR47163">
    <property type="entry name" value="DDE_TNP_IS1595 DOMAIN-CONTAINING PROTEIN"/>
    <property type="match status" value="1"/>
</dbReference>
<keyword evidence="4" id="KW-1185">Reference proteome</keyword>
<gene>
    <name evidence="3" type="ORF">K9B37_07835</name>
</gene>
<protein>
    <submittedName>
        <fullName evidence="3">IS1595 family transposase</fullName>
    </submittedName>
</protein>
<dbReference type="Pfam" id="PF12762">
    <property type="entry name" value="DDE_Tnp_IS1595"/>
    <property type="match status" value="1"/>
</dbReference>
<dbReference type="RefSeq" id="WP_224312501.1">
    <property type="nucleotide sequence ID" value="NZ_JAIRBM010000004.1"/>
</dbReference>
<dbReference type="InterPro" id="IPR053164">
    <property type="entry name" value="IS1016-like_transposase"/>
</dbReference>
<comment type="caution">
    <text evidence="3">The sequence shown here is derived from an EMBL/GenBank/DDBJ whole genome shotgun (WGS) entry which is preliminary data.</text>
</comment>
<dbReference type="EMBL" id="JAIRBM010000004">
    <property type="protein sequence ID" value="MBZ6076199.1"/>
    <property type="molecule type" value="Genomic_DNA"/>
</dbReference>
<feature type="region of interest" description="Disordered" evidence="1">
    <location>
        <begin position="142"/>
        <end position="170"/>
    </location>
</feature>
<organism evidence="3 4">
    <name type="scientific">Microvirga puerhi</name>
    <dbReference type="NCBI Taxonomy" id="2876078"/>
    <lineage>
        <taxon>Bacteria</taxon>
        <taxon>Pseudomonadati</taxon>
        <taxon>Pseudomonadota</taxon>
        <taxon>Alphaproteobacteria</taxon>
        <taxon>Hyphomicrobiales</taxon>
        <taxon>Methylobacteriaceae</taxon>
        <taxon>Microvirga</taxon>
    </lineage>
</organism>
<evidence type="ECO:0000259" key="2">
    <source>
        <dbReference type="SMART" id="SM01126"/>
    </source>
</evidence>
<evidence type="ECO:0000313" key="3">
    <source>
        <dbReference type="EMBL" id="MBZ6076199.1"/>
    </source>
</evidence>
<evidence type="ECO:0000313" key="4">
    <source>
        <dbReference type="Proteomes" id="UP000704176"/>
    </source>
</evidence>
<dbReference type="InterPro" id="IPR024445">
    <property type="entry name" value="Tnp_ISXO2-like"/>
</dbReference>
<dbReference type="SMART" id="SM01126">
    <property type="entry name" value="DDE_Tnp_IS1595"/>
    <property type="match status" value="1"/>
</dbReference>
<dbReference type="PANTHER" id="PTHR47163:SF2">
    <property type="entry name" value="SI:DKEY-17M8.2"/>
    <property type="match status" value="1"/>
</dbReference>
<reference evidence="3 4" key="1">
    <citation type="submission" date="2021-09" db="EMBL/GenBank/DDBJ databases">
        <title>The complete genome sequence of a new microorganism.</title>
        <authorList>
            <person name="Zi Z."/>
        </authorList>
    </citation>
    <scope>NUCLEOTIDE SEQUENCE [LARGE SCALE GENOMIC DNA]</scope>
    <source>
        <strain evidence="3 4">WGZ8</strain>
    </source>
</reference>
<evidence type="ECO:0000256" key="1">
    <source>
        <dbReference type="SAM" id="MobiDB-lite"/>
    </source>
</evidence>
<proteinExistence type="predicted"/>
<sequence>MNYVEYQKKFPTEQTVINHFIQIRYGSSVPHCHLCGGVNRVVPERGRPKFFHCNDCNSSFSVFKDTIFEKSSTDLRDWMFAIHLFLNGKKGISAYQLKREVPVTYKTAWRMLKQIRIAMGNVDKPEFAQTIIEIDETYVGGKPRKENRRKDDDGNPTAKSKRGRGTSKTPVVGVLDRTTKKIHARVAVPNKNGQMLTGKQLLDVLHQVVKGKSTVMTDEFSGYKILAKTEHLHFRIDHTKAFADGFVHTNNVENFWGNVKRGIIGIYHQVSKHYLQSYIDEFCFRHNNRKNENMFDTLLGQCVMKKVVVHSTEPELCAA</sequence>
<feature type="domain" description="ISXO2-like transposase" evidence="2">
    <location>
        <begin position="129"/>
        <end position="287"/>
    </location>
</feature>
<dbReference type="Proteomes" id="UP000704176">
    <property type="component" value="Unassembled WGS sequence"/>
</dbReference>